<dbReference type="PANTHER" id="PTHR14097">
    <property type="entry name" value="OXIDOREDUCTASE HTATIP2"/>
    <property type="match status" value="1"/>
</dbReference>
<dbReference type="Pfam" id="PF13460">
    <property type="entry name" value="NAD_binding_10"/>
    <property type="match status" value="1"/>
</dbReference>
<dbReference type="SUPFAM" id="SSF51735">
    <property type="entry name" value="NAD(P)-binding Rossmann-fold domains"/>
    <property type="match status" value="1"/>
</dbReference>
<sequence>MKRKAIIIGATGLVGKQLVNHLSLMYDSLIIVARKPPKRMSAEMQFYQLGDFTNLQEIMASIAIGSDTDAFTCLGSTKKQAGGEEAFRRIDYEYNFEFAKVCREKGVQRFFLLSSLGADVKSRFFYNRVKGELEQAVSELGFNELVIFQPSLLLGKHKGRVLENTAQSIYKVFSPLVPKTMKARPIEAQRVAAAMAVTAQNLYERHRFMDAQTESQVHKVTIIDNKQLLAMTQLKS</sequence>
<comment type="caution">
    <text evidence="2">The sequence shown here is derived from an EMBL/GenBank/DDBJ whole genome shotgun (WGS) entry which is preliminary data.</text>
</comment>
<evidence type="ECO:0000313" key="3">
    <source>
        <dbReference type="Proteomes" id="UP000442109"/>
    </source>
</evidence>
<name>A0A844LZQ3_9GAMM</name>
<dbReference type="Gene3D" id="3.40.50.720">
    <property type="entry name" value="NAD(P)-binding Rossmann-like Domain"/>
    <property type="match status" value="1"/>
</dbReference>
<reference evidence="2 3" key="1">
    <citation type="journal article" date="2019" name="PLoS ONE">
        <title>Pup mortality in New Zealand sea lions (Phocarctos hookeri) at Enderby Island, Auckland Islands, 2013-18.</title>
        <authorList>
            <person name="Michael S.A."/>
            <person name="Hayman D.T.S."/>
            <person name="Gray R."/>
            <person name="Zhang J."/>
            <person name="Rogers L."/>
            <person name="Roe W.D."/>
        </authorList>
    </citation>
    <scope>NUCLEOTIDE SEQUENCE [LARGE SCALE GENOMIC DNA]</scope>
    <source>
        <strain evidence="2 3">SM868</strain>
    </source>
</reference>
<accession>A0A844LZQ3</accession>
<keyword evidence="3" id="KW-1185">Reference proteome</keyword>
<proteinExistence type="predicted"/>
<protein>
    <submittedName>
        <fullName evidence="2">NAD(P)H-binding protein</fullName>
    </submittedName>
</protein>
<feature type="domain" description="NAD(P)-binding" evidence="1">
    <location>
        <begin position="9"/>
        <end position="124"/>
    </location>
</feature>
<dbReference type="EMBL" id="WFKQ01000003">
    <property type="protein sequence ID" value="MUG32171.1"/>
    <property type="molecule type" value="Genomic_DNA"/>
</dbReference>
<dbReference type="RefSeq" id="WP_155587037.1">
    <property type="nucleotide sequence ID" value="NZ_WFKQ01000003.1"/>
</dbReference>
<evidence type="ECO:0000313" key="2">
    <source>
        <dbReference type="EMBL" id="MUG32171.1"/>
    </source>
</evidence>
<gene>
    <name evidence="2" type="ORF">GB996_05110</name>
</gene>
<dbReference type="OrthoDB" id="9798632at2"/>
<dbReference type="Proteomes" id="UP000442109">
    <property type="component" value="Unassembled WGS sequence"/>
</dbReference>
<evidence type="ECO:0000259" key="1">
    <source>
        <dbReference type="Pfam" id="PF13460"/>
    </source>
</evidence>
<dbReference type="AlphaFoldDB" id="A0A844LZQ3"/>
<dbReference type="PANTHER" id="PTHR14097:SF7">
    <property type="entry name" value="OXIDOREDUCTASE HTATIP2"/>
    <property type="match status" value="1"/>
</dbReference>
<organism evidence="2 3">
    <name type="scientific">Psychrobacter sanguinis</name>
    <dbReference type="NCBI Taxonomy" id="861445"/>
    <lineage>
        <taxon>Bacteria</taxon>
        <taxon>Pseudomonadati</taxon>
        <taxon>Pseudomonadota</taxon>
        <taxon>Gammaproteobacteria</taxon>
        <taxon>Moraxellales</taxon>
        <taxon>Moraxellaceae</taxon>
        <taxon>Psychrobacter</taxon>
    </lineage>
</organism>
<dbReference type="InterPro" id="IPR016040">
    <property type="entry name" value="NAD(P)-bd_dom"/>
</dbReference>
<dbReference type="InterPro" id="IPR036291">
    <property type="entry name" value="NAD(P)-bd_dom_sf"/>
</dbReference>